<proteinExistence type="predicted"/>
<name>A0A6A6QDM8_9PEZI</name>
<dbReference type="AlphaFoldDB" id="A0A6A6QDM8"/>
<accession>A0A6A6QDM8</accession>
<evidence type="ECO:0000313" key="2">
    <source>
        <dbReference type="Proteomes" id="UP000799750"/>
    </source>
</evidence>
<reference evidence="1" key="1">
    <citation type="journal article" date="2020" name="Stud. Mycol.">
        <title>101 Dothideomycetes genomes: a test case for predicting lifestyles and emergence of pathogens.</title>
        <authorList>
            <person name="Haridas S."/>
            <person name="Albert R."/>
            <person name="Binder M."/>
            <person name="Bloem J."/>
            <person name="Labutti K."/>
            <person name="Salamov A."/>
            <person name="Andreopoulos B."/>
            <person name="Baker S."/>
            <person name="Barry K."/>
            <person name="Bills G."/>
            <person name="Bluhm B."/>
            <person name="Cannon C."/>
            <person name="Castanera R."/>
            <person name="Culley D."/>
            <person name="Daum C."/>
            <person name="Ezra D."/>
            <person name="Gonzalez J."/>
            <person name="Henrissat B."/>
            <person name="Kuo A."/>
            <person name="Liang C."/>
            <person name="Lipzen A."/>
            <person name="Lutzoni F."/>
            <person name="Magnuson J."/>
            <person name="Mondo S."/>
            <person name="Nolan M."/>
            <person name="Ohm R."/>
            <person name="Pangilinan J."/>
            <person name="Park H.-J."/>
            <person name="Ramirez L."/>
            <person name="Alfaro M."/>
            <person name="Sun H."/>
            <person name="Tritt A."/>
            <person name="Yoshinaga Y."/>
            <person name="Zwiers L.-H."/>
            <person name="Turgeon B."/>
            <person name="Goodwin S."/>
            <person name="Spatafora J."/>
            <person name="Crous P."/>
            <person name="Grigoriev I."/>
        </authorList>
    </citation>
    <scope>NUCLEOTIDE SEQUENCE</scope>
    <source>
        <strain evidence="1">CBS 269.34</strain>
    </source>
</reference>
<dbReference type="EMBL" id="MU004198">
    <property type="protein sequence ID" value="KAF2489763.1"/>
    <property type="molecule type" value="Genomic_DNA"/>
</dbReference>
<sequence>MAKQILPHIAEKELQDQADVELKDTPQTSERLPLTGPVLNEMIRKHGMVGEFPPVDENELLDNEIDEIFQRQKWVLGLDEENITVDEDGPLFKVDPASEAELDILWEQMVPGLRLATKLINDVSRPKSFWVETVEAYKDVIGEEYANMTTKKIVAAFFKLVRSRTKFLFRWQEENVGASTAQNPNHLRLVALRHLGQPASAREGTPAMLKLLNTPKGTRSACWPTISMHSDFQKCFSLAHQKRLTRDQRLRLDFQFAVAVCHEVAHAFTMMCGGYLAKEMKLHASDPEAEAGYAWEDFFFAGLTMQFRPWATPYKGPLIAMVWIGKTPSPPTKFFIPMQWIQRLFLKSTWKHARASRRNGFLDYLSLMAAPSGGSEEDRVLTQIEFIFPTEDTKVDTLVYVLREYGSVVETYEEQCDQDGSCKITKFQG</sequence>
<evidence type="ECO:0000313" key="1">
    <source>
        <dbReference type="EMBL" id="KAF2489763.1"/>
    </source>
</evidence>
<keyword evidence="2" id="KW-1185">Reference proteome</keyword>
<gene>
    <name evidence="1" type="ORF">BU16DRAFT_544134</name>
</gene>
<dbReference type="Proteomes" id="UP000799750">
    <property type="component" value="Unassembled WGS sequence"/>
</dbReference>
<protein>
    <submittedName>
        <fullName evidence="1">Uncharacterized protein</fullName>
    </submittedName>
</protein>
<organism evidence="1 2">
    <name type="scientific">Lophium mytilinum</name>
    <dbReference type="NCBI Taxonomy" id="390894"/>
    <lineage>
        <taxon>Eukaryota</taxon>
        <taxon>Fungi</taxon>
        <taxon>Dikarya</taxon>
        <taxon>Ascomycota</taxon>
        <taxon>Pezizomycotina</taxon>
        <taxon>Dothideomycetes</taxon>
        <taxon>Pleosporomycetidae</taxon>
        <taxon>Mytilinidiales</taxon>
        <taxon>Mytilinidiaceae</taxon>
        <taxon>Lophium</taxon>
    </lineage>
</organism>